<evidence type="ECO:0000313" key="3">
    <source>
        <dbReference type="Proteomes" id="UP001604277"/>
    </source>
</evidence>
<reference evidence="3" key="1">
    <citation type="submission" date="2024-07" db="EMBL/GenBank/DDBJ databases">
        <title>Two chromosome-level genome assemblies of Korean endemic species Abeliophyllum distichum and Forsythia ovata (Oleaceae).</title>
        <authorList>
            <person name="Jang H."/>
        </authorList>
    </citation>
    <scope>NUCLEOTIDE SEQUENCE [LARGE SCALE GENOMIC DNA]</scope>
</reference>
<organism evidence="2 3">
    <name type="scientific">Forsythia ovata</name>
    <dbReference type="NCBI Taxonomy" id="205694"/>
    <lineage>
        <taxon>Eukaryota</taxon>
        <taxon>Viridiplantae</taxon>
        <taxon>Streptophyta</taxon>
        <taxon>Embryophyta</taxon>
        <taxon>Tracheophyta</taxon>
        <taxon>Spermatophyta</taxon>
        <taxon>Magnoliopsida</taxon>
        <taxon>eudicotyledons</taxon>
        <taxon>Gunneridae</taxon>
        <taxon>Pentapetalae</taxon>
        <taxon>asterids</taxon>
        <taxon>lamiids</taxon>
        <taxon>Lamiales</taxon>
        <taxon>Oleaceae</taxon>
        <taxon>Forsythieae</taxon>
        <taxon>Forsythia</taxon>
    </lineage>
</organism>
<dbReference type="EMBL" id="JBFOLJ010000005">
    <property type="protein sequence ID" value="KAL2536137.1"/>
    <property type="molecule type" value="Genomic_DNA"/>
</dbReference>
<keyword evidence="3" id="KW-1185">Reference proteome</keyword>
<accession>A0ABD1VFZ5</accession>
<name>A0ABD1VFZ5_9LAMI</name>
<sequence length="209" mass="23425">MEDYAREEWHMVNRDGAWHFSNLSNWNKALQDLKDVLSNHENEIASRFDSANVNANASASSGGFNVGAEHICGARYDWQSSCAILASKVVSQPNPIIYISHYPNATSISSFKEKKINRKNYFNSIFLVHLYCVFVCAMESTRSSDVDSLKSKRALSSSAPSDQKAQIKDADPNPFSVKTPWKPANQPRRLSNRNAVLSIKEIRQAANNL</sequence>
<dbReference type="Proteomes" id="UP001604277">
    <property type="component" value="Unassembled WGS sequence"/>
</dbReference>
<protein>
    <submittedName>
        <fullName evidence="2">Trigalactosyldiacylglycerol 1</fullName>
    </submittedName>
</protein>
<feature type="region of interest" description="Disordered" evidence="1">
    <location>
        <begin position="155"/>
        <end position="192"/>
    </location>
</feature>
<evidence type="ECO:0000256" key="1">
    <source>
        <dbReference type="SAM" id="MobiDB-lite"/>
    </source>
</evidence>
<proteinExistence type="predicted"/>
<dbReference type="AlphaFoldDB" id="A0ABD1VFZ5"/>
<comment type="caution">
    <text evidence="2">The sequence shown here is derived from an EMBL/GenBank/DDBJ whole genome shotgun (WGS) entry which is preliminary data.</text>
</comment>
<evidence type="ECO:0000313" key="2">
    <source>
        <dbReference type="EMBL" id="KAL2536137.1"/>
    </source>
</evidence>
<gene>
    <name evidence="2" type="ORF">Fot_17528</name>
</gene>